<dbReference type="AlphaFoldDB" id="A0A917PSN0"/>
<evidence type="ECO:0000256" key="1">
    <source>
        <dbReference type="SAM" id="MobiDB-lite"/>
    </source>
</evidence>
<sequence>MSEWGNPLAVNSEDPRRREGTQGTETSQYLEEKKEKSIPLVAASEHGTAQTAGFIPRGCRTSF</sequence>
<accession>A0A917PSN0</accession>
<reference evidence="2" key="1">
    <citation type="journal article" date="2014" name="Int. J. Syst. Evol. Microbiol.">
        <title>Complete genome sequence of Corynebacterium casei LMG S-19264T (=DSM 44701T), isolated from a smear-ripened cheese.</title>
        <authorList>
            <consortium name="US DOE Joint Genome Institute (JGI-PGF)"/>
            <person name="Walter F."/>
            <person name="Albersmeier A."/>
            <person name="Kalinowski J."/>
            <person name="Ruckert C."/>
        </authorList>
    </citation>
    <scope>NUCLEOTIDE SEQUENCE</scope>
    <source>
        <strain evidence="2">JCM 14371</strain>
    </source>
</reference>
<name>A0A917PSN0_9DEIO</name>
<gene>
    <name evidence="2" type="ORF">GCM10008939_37670</name>
</gene>
<evidence type="ECO:0000313" key="2">
    <source>
        <dbReference type="EMBL" id="GGJ90239.1"/>
    </source>
</evidence>
<dbReference type="Proteomes" id="UP000635726">
    <property type="component" value="Unassembled WGS sequence"/>
</dbReference>
<keyword evidence="3" id="KW-1185">Reference proteome</keyword>
<comment type="caution">
    <text evidence="2">The sequence shown here is derived from an EMBL/GenBank/DDBJ whole genome shotgun (WGS) entry which is preliminary data.</text>
</comment>
<feature type="region of interest" description="Disordered" evidence="1">
    <location>
        <begin position="1"/>
        <end position="63"/>
    </location>
</feature>
<reference evidence="2" key="2">
    <citation type="submission" date="2020-09" db="EMBL/GenBank/DDBJ databases">
        <authorList>
            <person name="Sun Q."/>
            <person name="Ohkuma M."/>
        </authorList>
    </citation>
    <scope>NUCLEOTIDE SEQUENCE</scope>
    <source>
        <strain evidence="2">JCM 14371</strain>
    </source>
</reference>
<proteinExistence type="predicted"/>
<dbReference type="EMBL" id="BMOE01000033">
    <property type="protein sequence ID" value="GGJ90239.1"/>
    <property type="molecule type" value="Genomic_DNA"/>
</dbReference>
<evidence type="ECO:0000313" key="3">
    <source>
        <dbReference type="Proteomes" id="UP000635726"/>
    </source>
</evidence>
<protein>
    <submittedName>
        <fullName evidence="2">Uncharacterized protein</fullName>
    </submittedName>
</protein>
<organism evidence="2 3">
    <name type="scientific">Deinococcus aquiradiocola</name>
    <dbReference type="NCBI Taxonomy" id="393059"/>
    <lineage>
        <taxon>Bacteria</taxon>
        <taxon>Thermotogati</taxon>
        <taxon>Deinococcota</taxon>
        <taxon>Deinococci</taxon>
        <taxon>Deinococcales</taxon>
        <taxon>Deinococcaceae</taxon>
        <taxon>Deinococcus</taxon>
    </lineage>
</organism>